<dbReference type="GO" id="GO:0016787">
    <property type="term" value="F:hydrolase activity"/>
    <property type="evidence" value="ECO:0007669"/>
    <property type="project" value="UniProtKB-KW"/>
</dbReference>
<accession>A0ABX0JBW8</accession>
<dbReference type="InterPro" id="IPR008928">
    <property type="entry name" value="6-hairpin_glycosidase_sf"/>
</dbReference>
<dbReference type="EMBL" id="JAAOIW010000012">
    <property type="protein sequence ID" value="NHN33443.1"/>
    <property type="molecule type" value="Genomic_DNA"/>
</dbReference>
<evidence type="ECO:0000313" key="2">
    <source>
        <dbReference type="Proteomes" id="UP001165962"/>
    </source>
</evidence>
<keyword evidence="1" id="KW-0378">Hydrolase</keyword>
<name>A0ABX0JBW8_9BACL</name>
<dbReference type="Proteomes" id="UP001165962">
    <property type="component" value="Unassembled WGS sequence"/>
</dbReference>
<dbReference type="Gene3D" id="1.50.10.10">
    <property type="match status" value="1"/>
</dbReference>
<reference evidence="1" key="1">
    <citation type="submission" date="2020-03" db="EMBL/GenBank/DDBJ databases">
        <title>Draft sequencing of Paenibacilllus sp. S3N08.</title>
        <authorList>
            <person name="Kim D.-U."/>
        </authorList>
    </citation>
    <scope>NUCLEOTIDE SEQUENCE</scope>
    <source>
        <strain evidence="1">S3N08</strain>
    </source>
</reference>
<dbReference type="InterPro" id="IPR012341">
    <property type="entry name" value="6hp_glycosidase-like_sf"/>
</dbReference>
<proteinExistence type="predicted"/>
<keyword evidence="2" id="KW-1185">Reference proteome</keyword>
<sequence>MNLIDRKALVTRHNPIIKEILPVSPLSVGNGEFAFTADLTGLQSFPEAYQMPLGTQSQWGWHQTGGSRYELEDAPMQSFETNGRIVEYPFAPGDKAEVFHWLRQNPHRLQLGQIGLVFLSEEGKQLGIEHLEPLEQQLNLWEGVLTSKYTVSGVPVEVVTCCHPESDQVAFHIESPLLAAGLLQLSIQFPSSTQLVEEWRTSIQLEWEHDTHQTDWTGESANSGRFDRRLDEDSYQVACQWSEGVMEQQAAHNYRIIPSRNGSSFSIVIEFIPAPSAKPAEYLSAESAKPARSAADDFDAVLDASVRHWEQFWLSGGAVELAGSKDPLAHELERRIVLSQFVTAIHCAGSLPPQETGLLYNSWYGKFHLEMHWWHAVHFALWGRAHLLKKSLGWYNETLHVAQKLAEDQGYAGARWPKMVGPDARQSPSPIGNLLIWQQPHPIIYAELCYRADPSQQTLHEFAEVVEQTAKFMASYAHWDEQGQRYVLGPPLIPAQENFAAEETWNPTFELEYWRHALEIAQAWRARLGLEASPEWQRICELLAELPIHEGVYIAHENRPSTFQTDNTDHPSMLGALGILPGKKADHNIMKATLQKVMQEWDWPTSWGWDFPMAAMTAGRLGDGQLAVQILLRNEVKNTYLPNGHNYQDASLMAYLPGNGGLLTAVAMMACGWEDGPVSYAPGFPSDGSWQVRWEGLSKWM</sequence>
<dbReference type="SUPFAM" id="SSF48208">
    <property type="entry name" value="Six-hairpin glycosidases"/>
    <property type="match status" value="1"/>
</dbReference>
<dbReference type="RefSeq" id="WP_166153754.1">
    <property type="nucleotide sequence ID" value="NZ_JAAOIW010000012.1"/>
</dbReference>
<gene>
    <name evidence="1" type="ORF">G9U52_26880</name>
</gene>
<protein>
    <submittedName>
        <fullName evidence="1">Glycoside hydrolase family 65</fullName>
    </submittedName>
</protein>
<comment type="caution">
    <text evidence="1">The sequence shown here is derived from an EMBL/GenBank/DDBJ whole genome shotgun (WGS) entry which is preliminary data.</text>
</comment>
<organism evidence="1 2">
    <name type="scientific">Paenibacillus agricola</name>
    <dbReference type="NCBI Taxonomy" id="2716264"/>
    <lineage>
        <taxon>Bacteria</taxon>
        <taxon>Bacillati</taxon>
        <taxon>Bacillota</taxon>
        <taxon>Bacilli</taxon>
        <taxon>Bacillales</taxon>
        <taxon>Paenibacillaceae</taxon>
        <taxon>Paenibacillus</taxon>
    </lineage>
</organism>
<evidence type="ECO:0000313" key="1">
    <source>
        <dbReference type="EMBL" id="NHN33443.1"/>
    </source>
</evidence>